<accession>A0A6G1LKM0</accession>
<evidence type="ECO:0000313" key="2">
    <source>
        <dbReference type="EMBL" id="KAF2773112.1"/>
    </source>
</evidence>
<keyword evidence="3" id="KW-1185">Reference proteome</keyword>
<gene>
    <name evidence="2" type="ORF">EJ03DRAFT_324169</name>
</gene>
<name>A0A6G1LKM0_9PEZI</name>
<evidence type="ECO:0000313" key="3">
    <source>
        <dbReference type="Proteomes" id="UP000799436"/>
    </source>
</evidence>
<dbReference type="Proteomes" id="UP000799436">
    <property type="component" value="Unassembled WGS sequence"/>
</dbReference>
<feature type="compositionally biased region" description="Basic and acidic residues" evidence="1">
    <location>
        <begin position="88"/>
        <end position="101"/>
    </location>
</feature>
<feature type="region of interest" description="Disordered" evidence="1">
    <location>
        <begin position="31"/>
        <end position="101"/>
    </location>
</feature>
<dbReference type="EMBL" id="ML995812">
    <property type="protein sequence ID" value="KAF2773112.1"/>
    <property type="molecule type" value="Genomic_DNA"/>
</dbReference>
<proteinExistence type="predicted"/>
<protein>
    <submittedName>
        <fullName evidence="2">Uncharacterized protein</fullName>
    </submittedName>
</protein>
<sequence length="101" mass="11409">MREEQGRQVRETVFGEPYDLLGRAVDALDEVANADSRQASPDVEEAEDASHSSASESRSRKRRGESLREDGDYEDSPSHKKQRTNTSHVEREGKETSEDDE</sequence>
<evidence type="ECO:0000256" key="1">
    <source>
        <dbReference type="SAM" id="MobiDB-lite"/>
    </source>
</evidence>
<reference evidence="2" key="1">
    <citation type="journal article" date="2020" name="Stud. Mycol.">
        <title>101 Dothideomycetes genomes: a test case for predicting lifestyles and emergence of pathogens.</title>
        <authorList>
            <person name="Haridas S."/>
            <person name="Albert R."/>
            <person name="Binder M."/>
            <person name="Bloem J."/>
            <person name="Labutti K."/>
            <person name="Salamov A."/>
            <person name="Andreopoulos B."/>
            <person name="Baker S."/>
            <person name="Barry K."/>
            <person name="Bills G."/>
            <person name="Bluhm B."/>
            <person name="Cannon C."/>
            <person name="Castanera R."/>
            <person name="Culley D."/>
            <person name="Daum C."/>
            <person name="Ezra D."/>
            <person name="Gonzalez J."/>
            <person name="Henrissat B."/>
            <person name="Kuo A."/>
            <person name="Liang C."/>
            <person name="Lipzen A."/>
            <person name="Lutzoni F."/>
            <person name="Magnuson J."/>
            <person name="Mondo S."/>
            <person name="Nolan M."/>
            <person name="Ohm R."/>
            <person name="Pangilinan J."/>
            <person name="Park H.-J."/>
            <person name="Ramirez L."/>
            <person name="Alfaro M."/>
            <person name="Sun H."/>
            <person name="Tritt A."/>
            <person name="Yoshinaga Y."/>
            <person name="Zwiers L.-H."/>
            <person name="Turgeon B."/>
            <person name="Goodwin S."/>
            <person name="Spatafora J."/>
            <person name="Crous P."/>
            <person name="Grigoriev I."/>
        </authorList>
    </citation>
    <scope>NUCLEOTIDE SEQUENCE</scope>
    <source>
        <strain evidence="2">CBS 116005</strain>
    </source>
</reference>
<dbReference type="AlphaFoldDB" id="A0A6G1LKM0"/>
<organism evidence="2 3">
    <name type="scientific">Teratosphaeria nubilosa</name>
    <dbReference type="NCBI Taxonomy" id="161662"/>
    <lineage>
        <taxon>Eukaryota</taxon>
        <taxon>Fungi</taxon>
        <taxon>Dikarya</taxon>
        <taxon>Ascomycota</taxon>
        <taxon>Pezizomycotina</taxon>
        <taxon>Dothideomycetes</taxon>
        <taxon>Dothideomycetidae</taxon>
        <taxon>Mycosphaerellales</taxon>
        <taxon>Teratosphaeriaceae</taxon>
        <taxon>Teratosphaeria</taxon>
    </lineage>
</organism>